<proteinExistence type="predicted"/>
<evidence type="ECO:0000256" key="1">
    <source>
        <dbReference type="SAM" id="Phobius"/>
    </source>
</evidence>
<keyword evidence="1" id="KW-1133">Transmembrane helix</keyword>
<dbReference type="AlphaFoldDB" id="A0A1I8AAX5"/>
<protein>
    <submittedName>
        <fullName evidence="3">Uncharacterized protein</fullName>
    </submittedName>
</protein>
<name>A0A1I8AAX5_9BILA</name>
<feature type="transmembrane region" description="Helical" evidence="1">
    <location>
        <begin position="69"/>
        <end position="93"/>
    </location>
</feature>
<dbReference type="Proteomes" id="UP000095287">
    <property type="component" value="Unplaced"/>
</dbReference>
<accession>A0A1I8AAX5</accession>
<organism evidence="2 3">
    <name type="scientific">Steinernema glaseri</name>
    <dbReference type="NCBI Taxonomy" id="37863"/>
    <lineage>
        <taxon>Eukaryota</taxon>
        <taxon>Metazoa</taxon>
        <taxon>Ecdysozoa</taxon>
        <taxon>Nematoda</taxon>
        <taxon>Chromadorea</taxon>
        <taxon>Rhabditida</taxon>
        <taxon>Tylenchina</taxon>
        <taxon>Panagrolaimomorpha</taxon>
        <taxon>Strongyloidoidea</taxon>
        <taxon>Steinernematidae</taxon>
        <taxon>Steinernema</taxon>
    </lineage>
</organism>
<evidence type="ECO:0000313" key="2">
    <source>
        <dbReference type="Proteomes" id="UP000095287"/>
    </source>
</evidence>
<evidence type="ECO:0000313" key="3">
    <source>
        <dbReference type="WBParaSite" id="L893_g387.t1"/>
    </source>
</evidence>
<sequence>MPFWDDFRSSGRHFSRVRSRCCNRIACENWTSPIGQRAIGAEAVRYAYPSLALLNVHVPSYNGSSPLQGPLLCVTIAPMNTIGYSLLLLALVFGVRSLRTRELFGKRALVLEQLLPLGRKRGGRELFGKRSESSSPQWFGRESRRSRELFGKRSAPLAMDMPDYHDMELNDRLLGLPEPSMEYTEPADFGVSMRGKRRSRELLGKRSSGGSGTYELSEDEFASLLSAIRRDRRARGNELLG</sequence>
<keyword evidence="2" id="KW-1185">Reference proteome</keyword>
<reference evidence="3" key="1">
    <citation type="submission" date="2016-11" db="UniProtKB">
        <authorList>
            <consortium name="WormBaseParasite"/>
        </authorList>
    </citation>
    <scope>IDENTIFICATION</scope>
</reference>
<keyword evidence="1" id="KW-0472">Membrane</keyword>
<dbReference type="WBParaSite" id="L893_g387.t1">
    <property type="protein sequence ID" value="L893_g387.t1"/>
    <property type="gene ID" value="L893_g387"/>
</dbReference>
<keyword evidence="1" id="KW-0812">Transmembrane</keyword>